<evidence type="ECO:0000313" key="7">
    <source>
        <dbReference type="EMBL" id="QDV69913.1"/>
    </source>
</evidence>
<dbReference type="InterPro" id="IPR044609">
    <property type="entry name" value="FKBP2/11"/>
</dbReference>
<evidence type="ECO:0000256" key="5">
    <source>
        <dbReference type="RuleBase" id="RU003915"/>
    </source>
</evidence>
<dbReference type="GO" id="GO:0003755">
    <property type="term" value="F:peptidyl-prolyl cis-trans isomerase activity"/>
    <property type="evidence" value="ECO:0007669"/>
    <property type="project" value="UniProtKB-UniRule"/>
</dbReference>
<evidence type="ECO:0000256" key="3">
    <source>
        <dbReference type="ARBA" id="ARBA00023235"/>
    </source>
</evidence>
<evidence type="ECO:0000256" key="4">
    <source>
        <dbReference type="PROSITE-ProRule" id="PRU00277"/>
    </source>
</evidence>
<dbReference type="InterPro" id="IPR001179">
    <property type="entry name" value="PPIase_FKBP_dom"/>
</dbReference>
<dbReference type="EMBL" id="CP036348">
    <property type="protein sequence ID" value="QDV69913.1"/>
    <property type="molecule type" value="Genomic_DNA"/>
</dbReference>
<evidence type="ECO:0000259" key="6">
    <source>
        <dbReference type="PROSITE" id="PS50059"/>
    </source>
</evidence>
<comment type="catalytic activity">
    <reaction evidence="1 4 5">
        <text>[protein]-peptidylproline (omega=180) = [protein]-peptidylproline (omega=0)</text>
        <dbReference type="Rhea" id="RHEA:16237"/>
        <dbReference type="Rhea" id="RHEA-COMP:10747"/>
        <dbReference type="Rhea" id="RHEA-COMP:10748"/>
        <dbReference type="ChEBI" id="CHEBI:83833"/>
        <dbReference type="ChEBI" id="CHEBI:83834"/>
        <dbReference type="EC" id="5.2.1.8"/>
    </reaction>
</comment>
<dbReference type="EC" id="5.2.1.8" evidence="5"/>
<dbReference type="KEGG" id="rcf:Poly24_36310"/>
<comment type="similarity">
    <text evidence="5">Belongs to the FKBP-type PPIase family.</text>
</comment>
<dbReference type="Gene3D" id="3.10.50.40">
    <property type="match status" value="1"/>
</dbReference>
<gene>
    <name evidence="7" type="ORF">Poly24_36310</name>
</gene>
<keyword evidence="8" id="KW-1185">Reference proteome</keyword>
<keyword evidence="3 4" id="KW-0413">Isomerase</keyword>
<dbReference type="Proteomes" id="UP000315082">
    <property type="component" value="Chromosome"/>
</dbReference>
<dbReference type="PANTHER" id="PTHR45779">
    <property type="entry name" value="PEPTIDYLPROLYL ISOMERASE"/>
    <property type="match status" value="1"/>
</dbReference>
<evidence type="ECO:0000313" key="8">
    <source>
        <dbReference type="Proteomes" id="UP000315082"/>
    </source>
</evidence>
<reference evidence="7 8" key="1">
    <citation type="submission" date="2019-02" db="EMBL/GenBank/DDBJ databases">
        <title>Deep-cultivation of Planctomycetes and their phenomic and genomic characterization uncovers novel biology.</title>
        <authorList>
            <person name="Wiegand S."/>
            <person name="Jogler M."/>
            <person name="Boedeker C."/>
            <person name="Pinto D."/>
            <person name="Vollmers J."/>
            <person name="Rivas-Marin E."/>
            <person name="Kohn T."/>
            <person name="Peeters S.H."/>
            <person name="Heuer A."/>
            <person name="Rast P."/>
            <person name="Oberbeckmann S."/>
            <person name="Bunk B."/>
            <person name="Jeske O."/>
            <person name="Meyerdierks A."/>
            <person name="Storesund J.E."/>
            <person name="Kallscheuer N."/>
            <person name="Luecker S."/>
            <person name="Lage O.M."/>
            <person name="Pohl T."/>
            <person name="Merkel B.J."/>
            <person name="Hornburger P."/>
            <person name="Mueller R.-W."/>
            <person name="Bruemmer F."/>
            <person name="Labrenz M."/>
            <person name="Spormann A.M."/>
            <person name="Op den Camp H."/>
            <person name="Overmann J."/>
            <person name="Amann R."/>
            <person name="Jetten M.S.M."/>
            <person name="Mascher T."/>
            <person name="Medema M.H."/>
            <person name="Devos D.P."/>
            <person name="Kaster A.-K."/>
            <person name="Ovreas L."/>
            <person name="Rohde M."/>
            <person name="Galperin M.Y."/>
            <person name="Jogler C."/>
        </authorList>
    </citation>
    <scope>NUCLEOTIDE SEQUENCE [LARGE SCALE GENOMIC DNA]</scope>
    <source>
        <strain evidence="7 8">Poly24</strain>
    </source>
</reference>
<dbReference type="InterPro" id="IPR046357">
    <property type="entry name" value="PPIase_dom_sf"/>
</dbReference>
<proteinExistence type="inferred from homology"/>
<accession>A0A518JWK3</accession>
<dbReference type="PROSITE" id="PS50059">
    <property type="entry name" value="FKBP_PPIASE"/>
    <property type="match status" value="1"/>
</dbReference>
<name>A0A518JWK3_9BACT</name>
<sequence>MPGDLAICNCVCTQRKGEVLFSSDTNSPYLIRVGGRDCNAGIEYGLLGMRIGGRRTVIVPPNLTYNERKTYPDLPGKELLVYELRLIDLPEKWDPEMERRLAAKADS</sequence>
<keyword evidence="2 4" id="KW-0697">Rotamase</keyword>
<feature type="domain" description="PPIase FKBP-type" evidence="6">
    <location>
        <begin position="3"/>
        <end position="90"/>
    </location>
</feature>
<evidence type="ECO:0000256" key="2">
    <source>
        <dbReference type="ARBA" id="ARBA00023110"/>
    </source>
</evidence>
<protein>
    <recommendedName>
        <fullName evidence="5">Peptidyl-prolyl cis-trans isomerase</fullName>
        <ecNumber evidence="5">5.2.1.8</ecNumber>
    </recommendedName>
</protein>
<organism evidence="7 8">
    <name type="scientific">Rosistilla carotiformis</name>
    <dbReference type="NCBI Taxonomy" id="2528017"/>
    <lineage>
        <taxon>Bacteria</taxon>
        <taxon>Pseudomonadati</taxon>
        <taxon>Planctomycetota</taxon>
        <taxon>Planctomycetia</taxon>
        <taxon>Pirellulales</taxon>
        <taxon>Pirellulaceae</taxon>
        <taxon>Rosistilla</taxon>
    </lineage>
</organism>
<dbReference type="Pfam" id="PF00254">
    <property type="entry name" value="FKBP_C"/>
    <property type="match status" value="1"/>
</dbReference>
<dbReference type="AlphaFoldDB" id="A0A518JWK3"/>
<evidence type="ECO:0000256" key="1">
    <source>
        <dbReference type="ARBA" id="ARBA00000971"/>
    </source>
</evidence>
<dbReference type="SUPFAM" id="SSF54534">
    <property type="entry name" value="FKBP-like"/>
    <property type="match status" value="1"/>
</dbReference>
<dbReference type="PANTHER" id="PTHR45779:SF7">
    <property type="entry name" value="PEPTIDYLPROLYL ISOMERASE"/>
    <property type="match status" value="1"/>
</dbReference>